<dbReference type="InterPro" id="IPR027031">
    <property type="entry name" value="Gly-tRNA_synthase/POLG2"/>
</dbReference>
<dbReference type="InterPro" id="IPR006195">
    <property type="entry name" value="aa-tRNA-synth_II"/>
</dbReference>
<organism evidence="7 8">
    <name type="scientific">Candidatus Giovannonibacteria bacterium RIFCSPLOWO2_01_FULL_44_16</name>
    <dbReference type="NCBI Taxonomy" id="1798348"/>
    <lineage>
        <taxon>Bacteria</taxon>
        <taxon>Candidatus Giovannoniibacteriota</taxon>
    </lineage>
</organism>
<dbReference type="InterPro" id="IPR002314">
    <property type="entry name" value="aa-tRNA-synt_IIb"/>
</dbReference>
<dbReference type="SUPFAM" id="SSF52954">
    <property type="entry name" value="Class II aaRS ABD-related"/>
    <property type="match status" value="1"/>
</dbReference>
<keyword evidence="1 7" id="KW-0436">Ligase</keyword>
<keyword evidence="5" id="KW-0030">Aminoacyl-tRNA synthetase</keyword>
<reference evidence="7 8" key="1">
    <citation type="journal article" date="2016" name="Nat. Commun.">
        <title>Thousands of microbial genomes shed light on interconnected biogeochemical processes in an aquifer system.</title>
        <authorList>
            <person name="Anantharaman K."/>
            <person name="Brown C.T."/>
            <person name="Hug L.A."/>
            <person name="Sharon I."/>
            <person name="Castelle C.J."/>
            <person name="Probst A.J."/>
            <person name="Thomas B.C."/>
            <person name="Singh A."/>
            <person name="Wilkins M.J."/>
            <person name="Karaoz U."/>
            <person name="Brodie E.L."/>
            <person name="Williams K.H."/>
            <person name="Hubbard S.S."/>
            <person name="Banfield J.F."/>
        </authorList>
    </citation>
    <scope>NUCLEOTIDE SEQUENCE [LARGE SCALE GENOMIC DNA]</scope>
</reference>
<proteinExistence type="predicted"/>
<dbReference type="Pfam" id="PF00587">
    <property type="entry name" value="tRNA-synt_2b"/>
    <property type="match status" value="1"/>
</dbReference>
<dbReference type="Proteomes" id="UP000178046">
    <property type="component" value="Unassembled WGS sequence"/>
</dbReference>
<evidence type="ECO:0000256" key="2">
    <source>
        <dbReference type="ARBA" id="ARBA00022741"/>
    </source>
</evidence>
<keyword evidence="2" id="KW-0547">Nucleotide-binding</keyword>
<evidence type="ECO:0000256" key="3">
    <source>
        <dbReference type="ARBA" id="ARBA00022840"/>
    </source>
</evidence>
<sequence length="461" mass="53246">MAKEENKLEKIVSLAKRRGFIFPGSEIYGGLAGIYDYGPFGVELRHNIKQYFWDKFIAEREDVYGMSAAILMPKRVWEASGHTELFTDPLVECKICHERVRADQPEAIADHEGTHKKEKGKMAWSAPKVFNLLVETKLGASKKSAAVAYLRGEITQGVHVNFKNILDSMHPKLSFGIGQIGKAFRNEITPRDFLFRQREFEQMELQYYIKPDEKSAKEQFEYWKKFALDWYYGLGFKKESLRLRQHAPDERAHYAKDAWDIEYNTPFAGWKEAWGIHHRGDWDLKRHSEYSGQDLSYYDDETKERFIPWDIECSGGVDRAVLFVLLEAYMEDEFGGPASAEASAGKELRVFLKLNPKIAPIKVAVFPLLKNKPDLVAKAKEVYGALKTKIPQMMFDDNGNIGKRYRRQDEIGTPWCVTIDFDTLGEKSELKDTVTVRDRDTGKQERKNISELDGYFAEMLR</sequence>
<accession>A0A1F5X0V8</accession>
<dbReference type="GO" id="GO:0005737">
    <property type="term" value="C:cytoplasm"/>
    <property type="evidence" value="ECO:0007669"/>
    <property type="project" value="TreeGrafter"/>
</dbReference>
<dbReference type="GO" id="GO:0006426">
    <property type="term" value="P:glycyl-tRNA aminoacylation"/>
    <property type="evidence" value="ECO:0007669"/>
    <property type="project" value="TreeGrafter"/>
</dbReference>
<dbReference type="GO" id="GO:0005524">
    <property type="term" value="F:ATP binding"/>
    <property type="evidence" value="ECO:0007669"/>
    <property type="project" value="UniProtKB-KW"/>
</dbReference>
<dbReference type="Gene3D" id="3.30.930.10">
    <property type="entry name" value="Bira Bifunctional Protein, Domain 2"/>
    <property type="match status" value="1"/>
</dbReference>
<evidence type="ECO:0000256" key="5">
    <source>
        <dbReference type="ARBA" id="ARBA00023146"/>
    </source>
</evidence>
<dbReference type="Pfam" id="PF03129">
    <property type="entry name" value="HGTP_anticodon"/>
    <property type="match status" value="1"/>
</dbReference>
<dbReference type="PRINTS" id="PR01043">
    <property type="entry name" value="TRNASYNTHGLY"/>
</dbReference>
<name>A0A1F5X0V8_9BACT</name>
<dbReference type="Gene3D" id="3.40.50.800">
    <property type="entry name" value="Anticodon-binding domain"/>
    <property type="match status" value="1"/>
</dbReference>
<evidence type="ECO:0000259" key="6">
    <source>
        <dbReference type="PROSITE" id="PS50862"/>
    </source>
</evidence>
<dbReference type="PANTHER" id="PTHR10745:SF8">
    <property type="entry name" value="DNA POLYMERASE SUBUNIT GAMMA-2, MITOCHONDRIAL"/>
    <property type="match status" value="1"/>
</dbReference>
<dbReference type="InterPro" id="IPR033731">
    <property type="entry name" value="GlyRS-like_core"/>
</dbReference>
<dbReference type="PROSITE" id="PS50862">
    <property type="entry name" value="AA_TRNA_LIGASE_II"/>
    <property type="match status" value="1"/>
</dbReference>
<dbReference type="NCBIfam" id="NF003211">
    <property type="entry name" value="PRK04173.1"/>
    <property type="match status" value="1"/>
</dbReference>
<dbReference type="EMBL" id="MFIA01000039">
    <property type="protein sequence ID" value="OGF81538.1"/>
    <property type="molecule type" value="Genomic_DNA"/>
</dbReference>
<feature type="domain" description="Aminoacyl-transfer RNA synthetases class-II family profile" evidence="6">
    <location>
        <begin position="9"/>
        <end position="356"/>
    </location>
</feature>
<keyword evidence="4" id="KW-0648">Protein biosynthesis</keyword>
<dbReference type="InterPro" id="IPR045864">
    <property type="entry name" value="aa-tRNA-synth_II/BPL/LPL"/>
</dbReference>
<evidence type="ECO:0000256" key="4">
    <source>
        <dbReference type="ARBA" id="ARBA00022917"/>
    </source>
</evidence>
<dbReference type="AlphaFoldDB" id="A0A1F5X0V8"/>
<evidence type="ECO:0000256" key="1">
    <source>
        <dbReference type="ARBA" id="ARBA00022598"/>
    </source>
</evidence>
<dbReference type="GO" id="GO:0004820">
    <property type="term" value="F:glycine-tRNA ligase activity"/>
    <property type="evidence" value="ECO:0007669"/>
    <property type="project" value="TreeGrafter"/>
</dbReference>
<evidence type="ECO:0000313" key="8">
    <source>
        <dbReference type="Proteomes" id="UP000178046"/>
    </source>
</evidence>
<keyword evidence="3" id="KW-0067">ATP-binding</keyword>
<dbReference type="SUPFAM" id="SSF55681">
    <property type="entry name" value="Class II aaRS and biotin synthetases"/>
    <property type="match status" value="1"/>
</dbReference>
<comment type="caution">
    <text evidence="7">The sequence shown here is derived from an EMBL/GenBank/DDBJ whole genome shotgun (WGS) entry which is preliminary data.</text>
</comment>
<protein>
    <submittedName>
        <fullName evidence="7">Glycine--tRNA ligase</fullName>
    </submittedName>
</protein>
<dbReference type="PANTHER" id="PTHR10745">
    <property type="entry name" value="GLYCYL-TRNA SYNTHETASE/DNA POLYMERASE SUBUNIT GAMMA-2"/>
    <property type="match status" value="1"/>
</dbReference>
<dbReference type="CDD" id="cd00774">
    <property type="entry name" value="GlyRS-like_core"/>
    <property type="match status" value="1"/>
</dbReference>
<dbReference type="InterPro" id="IPR036621">
    <property type="entry name" value="Anticodon-bd_dom_sf"/>
</dbReference>
<gene>
    <name evidence="7" type="ORF">A2924_03420</name>
</gene>
<evidence type="ECO:0000313" key="7">
    <source>
        <dbReference type="EMBL" id="OGF81538.1"/>
    </source>
</evidence>
<dbReference type="InterPro" id="IPR004154">
    <property type="entry name" value="Anticodon-bd"/>
</dbReference>